<keyword evidence="2 8" id="KW-0808">Transferase</keyword>
<dbReference type="InParanoid" id="E6W179"/>
<dbReference type="InterPro" id="IPR029044">
    <property type="entry name" value="Nucleotide-diphossugar_trans"/>
</dbReference>
<dbReference type="PANTHER" id="PTHR19136:SF81">
    <property type="entry name" value="MOLYBDENUM COFACTOR GUANYLYLTRANSFERASE"/>
    <property type="match status" value="1"/>
</dbReference>
<feature type="binding site" evidence="8">
    <location>
        <position position="93"/>
    </location>
    <ligand>
        <name>Mg(2+)</name>
        <dbReference type="ChEBI" id="CHEBI:18420"/>
    </ligand>
</feature>
<dbReference type="EMBL" id="CP002432">
    <property type="protein sequence ID" value="ADU66499.1"/>
    <property type="molecule type" value="Genomic_DNA"/>
</dbReference>
<proteinExistence type="inferred from homology"/>
<dbReference type="Gene3D" id="3.90.550.10">
    <property type="entry name" value="Spore Coat Polysaccharide Biosynthesis Protein SpsA, Chain A"/>
    <property type="match status" value="1"/>
</dbReference>
<feature type="binding site" evidence="8">
    <location>
        <position position="93"/>
    </location>
    <ligand>
        <name>GTP</name>
        <dbReference type="ChEBI" id="CHEBI:37565"/>
    </ligand>
</feature>
<dbReference type="Proteomes" id="UP000002572">
    <property type="component" value="Chromosome"/>
</dbReference>
<name>E6W179_DESIS</name>
<dbReference type="HOGENOM" id="CLU_055597_3_2_0"/>
<protein>
    <recommendedName>
        <fullName evidence="8">Probable molybdenum cofactor guanylyltransferase</fullName>
        <shortName evidence="8">MoCo guanylyltransferase</shortName>
        <ecNumber evidence="8">2.7.7.77</ecNumber>
    </recommendedName>
    <alternativeName>
        <fullName evidence="8">GTP:molybdopterin guanylyltransferase</fullName>
    </alternativeName>
    <alternativeName>
        <fullName evidence="8">Mo-MPT guanylyltransferase</fullName>
    </alternativeName>
    <alternativeName>
        <fullName evidence="8">Molybdopterin guanylyltransferase</fullName>
    </alternativeName>
    <alternativeName>
        <fullName evidence="8">Molybdopterin-guanine dinucleotide synthase</fullName>
        <shortName evidence="8">MGD synthase</shortName>
    </alternativeName>
</protein>
<dbReference type="Pfam" id="PF12804">
    <property type="entry name" value="NTP_transf_3"/>
    <property type="match status" value="1"/>
</dbReference>
<dbReference type="GO" id="GO:0046872">
    <property type="term" value="F:metal ion binding"/>
    <property type="evidence" value="ECO:0007669"/>
    <property type="project" value="UniProtKB-KW"/>
</dbReference>
<sequence>MKILGVVLAGGLSSRMGQDKASLPWNDNQDLLHRAIEILKVSQQEVWISGREVAGFHCVLDIVPRQGPLGAMHALSHALAATDWDAIAVLPCDMPLVEGGWYGEMADFLRLHPEYEAAVLAHAGKAFPLTGIYRVSGLTTMACSFESGNRKVITALQGLSHGTILKPEHRLMNMNQPEDYQRLLREGKQGGEHGI</sequence>
<evidence type="ECO:0000259" key="9">
    <source>
        <dbReference type="Pfam" id="PF12804"/>
    </source>
</evidence>
<dbReference type="AlphaFoldDB" id="E6W179"/>
<dbReference type="OrthoDB" id="9788394at2"/>
<evidence type="ECO:0000313" key="10">
    <source>
        <dbReference type="EMBL" id="ADU66499.1"/>
    </source>
</evidence>
<dbReference type="GO" id="GO:0005525">
    <property type="term" value="F:GTP binding"/>
    <property type="evidence" value="ECO:0007669"/>
    <property type="project" value="UniProtKB-UniRule"/>
</dbReference>
<feature type="domain" description="MobA-like NTP transferase" evidence="9">
    <location>
        <begin position="5"/>
        <end position="155"/>
    </location>
</feature>
<keyword evidence="5 8" id="KW-0460">Magnesium</keyword>
<reference evidence="10 11" key="1">
    <citation type="submission" date="2010-12" db="EMBL/GenBank/DDBJ databases">
        <title>Complete sequence of Desulfurispirillum indicum S5.</title>
        <authorList>
            <consortium name="US DOE Joint Genome Institute"/>
            <person name="Lucas S."/>
            <person name="Copeland A."/>
            <person name="Lapidus A."/>
            <person name="Cheng J.-F."/>
            <person name="Goodwin L."/>
            <person name="Pitluck S."/>
            <person name="Chertkov O."/>
            <person name="Held B."/>
            <person name="Detter J.C."/>
            <person name="Han C."/>
            <person name="Tapia R."/>
            <person name="Land M."/>
            <person name="Hauser L."/>
            <person name="Kyrpides N."/>
            <person name="Ivanova N."/>
            <person name="Mikhailova N."/>
            <person name="Haggblom M."/>
            <person name="Rauschenbach I."/>
            <person name="Bini E."/>
            <person name="Woyke T."/>
        </authorList>
    </citation>
    <scope>NUCLEOTIDE SEQUENCE [LARGE SCALE GENOMIC DNA]</scope>
    <source>
        <strain evidence="11">ATCC BAA-1389 / DSM 22839 / S5</strain>
    </source>
</reference>
<keyword evidence="6 8" id="KW-0342">GTP-binding</keyword>
<keyword evidence="3 8" id="KW-0479">Metal-binding</keyword>
<evidence type="ECO:0000256" key="5">
    <source>
        <dbReference type="ARBA" id="ARBA00022842"/>
    </source>
</evidence>
<feature type="binding site" evidence="8">
    <location>
        <begin position="8"/>
        <end position="10"/>
    </location>
    <ligand>
        <name>GTP</name>
        <dbReference type="ChEBI" id="CHEBI:37565"/>
    </ligand>
</feature>
<dbReference type="eggNOG" id="COG0746">
    <property type="taxonomic scope" value="Bacteria"/>
</dbReference>
<comment type="similarity">
    <text evidence="8">Belongs to the MobA family.</text>
</comment>
<evidence type="ECO:0000256" key="7">
    <source>
        <dbReference type="ARBA" id="ARBA00023150"/>
    </source>
</evidence>
<dbReference type="GO" id="GO:0061603">
    <property type="term" value="F:molybdenum cofactor guanylyltransferase activity"/>
    <property type="evidence" value="ECO:0007669"/>
    <property type="project" value="UniProtKB-EC"/>
</dbReference>
<evidence type="ECO:0000256" key="8">
    <source>
        <dbReference type="HAMAP-Rule" id="MF_00316"/>
    </source>
</evidence>
<comment type="catalytic activity">
    <reaction evidence="8">
        <text>Mo-molybdopterin + GTP + H(+) = Mo-molybdopterin guanine dinucleotide + diphosphate</text>
        <dbReference type="Rhea" id="RHEA:34243"/>
        <dbReference type="ChEBI" id="CHEBI:15378"/>
        <dbReference type="ChEBI" id="CHEBI:33019"/>
        <dbReference type="ChEBI" id="CHEBI:37565"/>
        <dbReference type="ChEBI" id="CHEBI:71302"/>
        <dbReference type="ChEBI" id="CHEBI:71310"/>
        <dbReference type="EC" id="2.7.7.77"/>
    </reaction>
</comment>
<dbReference type="InterPro" id="IPR013482">
    <property type="entry name" value="Molybde_CF_guanTrfase"/>
</dbReference>
<dbReference type="GO" id="GO:0006777">
    <property type="term" value="P:Mo-molybdopterin cofactor biosynthetic process"/>
    <property type="evidence" value="ECO:0007669"/>
    <property type="project" value="UniProtKB-KW"/>
</dbReference>
<evidence type="ECO:0000256" key="1">
    <source>
        <dbReference type="ARBA" id="ARBA00022490"/>
    </source>
</evidence>
<comment type="cofactor">
    <cofactor evidence="8">
        <name>Mg(2+)</name>
        <dbReference type="ChEBI" id="CHEBI:18420"/>
    </cofactor>
</comment>
<keyword evidence="1 8" id="KW-0963">Cytoplasm</keyword>
<keyword evidence="11" id="KW-1185">Reference proteome</keyword>
<evidence type="ECO:0000256" key="2">
    <source>
        <dbReference type="ARBA" id="ARBA00022679"/>
    </source>
</evidence>
<dbReference type="KEGG" id="din:Selin_1771"/>
<evidence type="ECO:0000313" key="11">
    <source>
        <dbReference type="Proteomes" id="UP000002572"/>
    </source>
</evidence>
<evidence type="ECO:0000256" key="3">
    <source>
        <dbReference type="ARBA" id="ARBA00022723"/>
    </source>
</evidence>
<gene>
    <name evidence="8" type="primary">mobA</name>
    <name evidence="10" type="ordered locus">Selin_1771</name>
</gene>
<dbReference type="RefSeq" id="WP_013506379.1">
    <property type="nucleotide sequence ID" value="NC_014836.1"/>
</dbReference>
<dbReference type="HAMAP" id="MF_00316">
    <property type="entry name" value="MobA"/>
    <property type="match status" value="1"/>
</dbReference>
<keyword evidence="7 8" id="KW-0501">Molybdenum cofactor biosynthesis</keyword>
<feature type="binding site" evidence="8">
    <location>
        <position position="61"/>
    </location>
    <ligand>
        <name>GTP</name>
        <dbReference type="ChEBI" id="CHEBI:37565"/>
    </ligand>
</feature>
<evidence type="ECO:0000256" key="6">
    <source>
        <dbReference type="ARBA" id="ARBA00023134"/>
    </source>
</evidence>
<comment type="function">
    <text evidence="8">Transfers a GMP moiety from GTP to Mo-molybdopterin (Mo-MPT) cofactor (Moco or molybdenum cofactor) to form Mo-molybdopterin guanine dinucleotide (Mo-MGD) cofactor.</text>
</comment>
<dbReference type="CDD" id="cd02503">
    <property type="entry name" value="MobA"/>
    <property type="match status" value="1"/>
</dbReference>
<comment type="domain">
    <text evidence="8">The N-terminal domain determines nucleotide recognition and specific binding, while the C-terminal domain determines the specific binding to the target protein.</text>
</comment>
<accession>E6W179</accession>
<dbReference type="InterPro" id="IPR025877">
    <property type="entry name" value="MobA-like_NTP_Trfase"/>
</dbReference>
<dbReference type="PANTHER" id="PTHR19136">
    <property type="entry name" value="MOLYBDENUM COFACTOR GUANYLYLTRANSFERASE"/>
    <property type="match status" value="1"/>
</dbReference>
<dbReference type="GO" id="GO:0005737">
    <property type="term" value="C:cytoplasm"/>
    <property type="evidence" value="ECO:0007669"/>
    <property type="project" value="UniProtKB-SubCell"/>
</dbReference>
<dbReference type="STRING" id="653733.Selin_1771"/>
<feature type="binding site" evidence="8">
    <location>
        <position position="20"/>
    </location>
    <ligand>
        <name>GTP</name>
        <dbReference type="ChEBI" id="CHEBI:37565"/>
    </ligand>
</feature>
<dbReference type="SUPFAM" id="SSF53448">
    <property type="entry name" value="Nucleotide-diphospho-sugar transferases"/>
    <property type="match status" value="1"/>
</dbReference>
<organism evidence="10 11">
    <name type="scientific">Desulfurispirillum indicum (strain ATCC BAA-1389 / DSM 22839 / S5)</name>
    <dbReference type="NCBI Taxonomy" id="653733"/>
    <lineage>
        <taxon>Bacteria</taxon>
        <taxon>Pseudomonadati</taxon>
        <taxon>Chrysiogenota</taxon>
        <taxon>Chrysiogenia</taxon>
        <taxon>Chrysiogenales</taxon>
        <taxon>Chrysiogenaceae</taxon>
        <taxon>Desulfurispirillum</taxon>
    </lineage>
</organism>
<keyword evidence="4 8" id="KW-0547">Nucleotide-binding</keyword>
<comment type="caution">
    <text evidence="8">Lacks conserved residue(s) required for the propagation of feature annotation.</text>
</comment>
<dbReference type="EC" id="2.7.7.77" evidence="8"/>
<evidence type="ECO:0000256" key="4">
    <source>
        <dbReference type="ARBA" id="ARBA00022741"/>
    </source>
</evidence>
<comment type="subcellular location">
    <subcellularLocation>
        <location evidence="8">Cytoplasm</location>
    </subcellularLocation>
</comment>